<dbReference type="Proteomes" id="UP001295684">
    <property type="component" value="Unassembled WGS sequence"/>
</dbReference>
<gene>
    <name evidence="3" type="ORF">ECRASSUSDP1_LOCUS440</name>
</gene>
<dbReference type="SMART" id="SM00332">
    <property type="entry name" value="PP2Cc"/>
    <property type="match status" value="1"/>
</dbReference>
<dbReference type="GO" id="GO:0004722">
    <property type="term" value="F:protein serine/threonine phosphatase activity"/>
    <property type="evidence" value="ECO:0007669"/>
    <property type="project" value="UniProtKB-EC"/>
</dbReference>
<accession>A0AAD1TZE4</accession>
<comment type="caution">
    <text evidence="3">The sequence shown here is derived from an EMBL/GenBank/DDBJ whole genome shotgun (WGS) entry which is preliminary data.</text>
</comment>
<comment type="catalytic activity">
    <reaction evidence="1">
        <text>O-phospho-L-threonyl-[protein] + H2O = L-threonyl-[protein] + phosphate</text>
        <dbReference type="Rhea" id="RHEA:47004"/>
        <dbReference type="Rhea" id="RHEA-COMP:11060"/>
        <dbReference type="Rhea" id="RHEA-COMP:11605"/>
        <dbReference type="ChEBI" id="CHEBI:15377"/>
        <dbReference type="ChEBI" id="CHEBI:30013"/>
        <dbReference type="ChEBI" id="CHEBI:43474"/>
        <dbReference type="ChEBI" id="CHEBI:61977"/>
        <dbReference type="EC" id="3.1.3.16"/>
    </reaction>
</comment>
<evidence type="ECO:0000313" key="4">
    <source>
        <dbReference type="Proteomes" id="UP001295684"/>
    </source>
</evidence>
<keyword evidence="4" id="KW-1185">Reference proteome</keyword>
<dbReference type="InterPro" id="IPR036457">
    <property type="entry name" value="PPM-type-like_dom_sf"/>
</dbReference>
<comment type="cofactor">
    <cofactor evidence="1">
        <name>Mn(2+)</name>
        <dbReference type="ChEBI" id="CHEBI:29035"/>
    </cofactor>
</comment>
<dbReference type="GO" id="GO:0046872">
    <property type="term" value="F:metal ion binding"/>
    <property type="evidence" value="ECO:0007669"/>
    <property type="project" value="UniProtKB-UniRule"/>
</dbReference>
<comment type="cofactor">
    <cofactor evidence="1">
        <name>Mg(2+)</name>
        <dbReference type="ChEBI" id="CHEBI:18420"/>
    </cofactor>
</comment>
<comment type="catalytic activity">
    <reaction evidence="1">
        <text>O-phospho-L-seryl-[protein] + H2O = L-seryl-[protein] + phosphate</text>
        <dbReference type="Rhea" id="RHEA:20629"/>
        <dbReference type="Rhea" id="RHEA-COMP:9863"/>
        <dbReference type="Rhea" id="RHEA-COMP:11604"/>
        <dbReference type="ChEBI" id="CHEBI:15377"/>
        <dbReference type="ChEBI" id="CHEBI:29999"/>
        <dbReference type="ChEBI" id="CHEBI:43474"/>
        <dbReference type="ChEBI" id="CHEBI:83421"/>
        <dbReference type="EC" id="3.1.3.16"/>
    </reaction>
</comment>
<evidence type="ECO:0000313" key="3">
    <source>
        <dbReference type="EMBL" id="CAI2359155.1"/>
    </source>
</evidence>
<keyword evidence="1" id="KW-0460">Magnesium</keyword>
<name>A0AAD1TZE4_EUPCR</name>
<dbReference type="PANTHER" id="PTHR12320">
    <property type="entry name" value="PROTEIN PHOSPHATASE 2C"/>
    <property type="match status" value="1"/>
</dbReference>
<keyword evidence="1" id="KW-0378">Hydrolase</keyword>
<dbReference type="InterPro" id="IPR001932">
    <property type="entry name" value="PPM-type_phosphatase-like_dom"/>
</dbReference>
<keyword evidence="1" id="KW-0464">Manganese</keyword>
<evidence type="ECO:0000259" key="2">
    <source>
        <dbReference type="PROSITE" id="PS51746"/>
    </source>
</evidence>
<keyword evidence="1" id="KW-0904">Protein phosphatase</keyword>
<comment type="similarity">
    <text evidence="1">Belongs to the PP2C family.</text>
</comment>
<dbReference type="InterPro" id="IPR039123">
    <property type="entry name" value="PPTC7"/>
</dbReference>
<proteinExistence type="inferred from homology"/>
<keyword evidence="1" id="KW-0479">Metal-binding</keyword>
<dbReference type="EMBL" id="CAMPGE010000409">
    <property type="protein sequence ID" value="CAI2359155.1"/>
    <property type="molecule type" value="Genomic_DNA"/>
</dbReference>
<feature type="domain" description="PPM-type phosphatase" evidence="2">
    <location>
        <begin position="327"/>
        <end position="711"/>
    </location>
</feature>
<dbReference type="PANTHER" id="PTHR12320:SF1">
    <property type="entry name" value="PROTEIN PHOSPHATASE PTC7 HOMOLOG"/>
    <property type="match status" value="1"/>
</dbReference>
<evidence type="ECO:0000256" key="1">
    <source>
        <dbReference type="RuleBase" id="RU366020"/>
    </source>
</evidence>
<dbReference type="SUPFAM" id="SSF81606">
    <property type="entry name" value="PP2C-like"/>
    <property type="match status" value="1"/>
</dbReference>
<organism evidence="3 4">
    <name type="scientific">Euplotes crassus</name>
    <dbReference type="NCBI Taxonomy" id="5936"/>
    <lineage>
        <taxon>Eukaryota</taxon>
        <taxon>Sar</taxon>
        <taxon>Alveolata</taxon>
        <taxon>Ciliophora</taxon>
        <taxon>Intramacronucleata</taxon>
        <taxon>Spirotrichea</taxon>
        <taxon>Hypotrichia</taxon>
        <taxon>Euplotida</taxon>
        <taxon>Euplotidae</taxon>
        <taxon>Moneuplotes</taxon>
    </lineage>
</organism>
<dbReference type="Gene3D" id="3.60.40.10">
    <property type="entry name" value="PPM-type phosphatase domain"/>
    <property type="match status" value="1"/>
</dbReference>
<sequence>METTPSADWHQQDSESNTLIPGEIRNSLITRIAQLYIEAQTRISRLFRRYKLRKDRRKNMYIVDIYFAENVGNHDEVFIIGNFTTTTLKNKIRMTYSYFHQAFKVTVPVQDTVKFCFMVNGAIKASNYYEKVKNIIHRDVNSEDSHSAISITDISVQNYIKIGNGTDVEVERRTEQSKEPEPKLEKWEQNCPTISLGLDQKIPGEMPAIRPLRPRLMSRKEKVIAKKINKSRNKVELKKVKSIQIQGSAKRKKFKMLKSNSSVLINPDSQKYKPLLDGLVSSVISDPEAIFDKEFFNACNLRKNRNNADNFFTITDRTETHKDCEKLKFVSGNCLFGKSQTMPCEDACFMHDQAVGIADGVGGWASYGISSSDFSTELMKRCEKLCKRILLIQKLSQSISNYEESETSTDEMLSPIKKITMKTKFHANSFTYKKDEEGELDLEQTEGVYDPYLDDSSQKYLQPITQERSLSLDPLLIMEEAFSEMCSFGSSTICLATLENKKLKIANLGDSGMLVIRYMHSEKQSKVIFCTNDQQHEFNAPYQLAKIPNNIQNIINKRKNTIDKPEEAEDKDIFFQDTPRSSDTYELNVKFGDIILLGTDGLFDNVFLEDILDTVDMYMRNLIKSKERKLKKESQTAFFRDETERITFSSAEAQVLAWKIGKVAKNRSNTLEKMTPFEKKYNEHREFIQDTHDTIWHGGKTDDIGVVAAFLT</sequence>
<protein>
    <recommendedName>
        <fullName evidence="1">Protein phosphatase</fullName>
        <ecNumber evidence="1">3.1.3.16</ecNumber>
    </recommendedName>
</protein>
<reference evidence="3" key="1">
    <citation type="submission" date="2023-07" db="EMBL/GenBank/DDBJ databases">
        <authorList>
            <consortium name="AG Swart"/>
            <person name="Singh M."/>
            <person name="Singh A."/>
            <person name="Seah K."/>
            <person name="Emmerich C."/>
        </authorList>
    </citation>
    <scope>NUCLEOTIDE SEQUENCE</scope>
    <source>
        <strain evidence="3">DP1</strain>
    </source>
</reference>
<dbReference type="AlphaFoldDB" id="A0AAD1TZE4"/>
<dbReference type="PROSITE" id="PS51746">
    <property type="entry name" value="PPM_2"/>
    <property type="match status" value="1"/>
</dbReference>
<dbReference type="EC" id="3.1.3.16" evidence="1"/>